<dbReference type="AlphaFoldDB" id="A0A919R0A9"/>
<feature type="transmembrane region" description="Helical" evidence="9">
    <location>
        <begin position="264"/>
        <end position="286"/>
    </location>
</feature>
<comment type="cofactor">
    <cofactor evidence="7">
        <name>Zn(2+)</name>
        <dbReference type="ChEBI" id="CHEBI:29105"/>
    </cofactor>
    <text evidence="7">Binds 1 zinc ion per subunit.</text>
</comment>
<feature type="binding site" evidence="7">
    <location>
        <position position="365"/>
    </location>
    <ligand>
        <name>Zn(2+)</name>
        <dbReference type="ChEBI" id="CHEBI:29105"/>
        <note>catalytic</note>
    </ligand>
</feature>
<evidence type="ECO:0000256" key="4">
    <source>
        <dbReference type="ARBA" id="ARBA00022833"/>
    </source>
</evidence>
<organism evidence="12 13">
    <name type="scientific">Sphaerisporangium rufum</name>
    <dbReference type="NCBI Taxonomy" id="1381558"/>
    <lineage>
        <taxon>Bacteria</taxon>
        <taxon>Bacillati</taxon>
        <taxon>Actinomycetota</taxon>
        <taxon>Actinomycetes</taxon>
        <taxon>Streptosporangiales</taxon>
        <taxon>Streptosporangiaceae</taxon>
        <taxon>Sphaerisporangium</taxon>
    </lineage>
</organism>
<evidence type="ECO:0000313" key="12">
    <source>
        <dbReference type="EMBL" id="GII76066.1"/>
    </source>
</evidence>
<evidence type="ECO:0000256" key="5">
    <source>
        <dbReference type="ARBA" id="ARBA00023049"/>
    </source>
</evidence>
<evidence type="ECO:0000256" key="3">
    <source>
        <dbReference type="ARBA" id="ARBA00022801"/>
    </source>
</evidence>
<feature type="region of interest" description="Disordered" evidence="8">
    <location>
        <begin position="1"/>
        <end position="93"/>
    </location>
</feature>
<feature type="transmembrane region" description="Helical" evidence="9">
    <location>
        <begin position="158"/>
        <end position="176"/>
    </location>
</feature>
<keyword evidence="5" id="KW-0482">Metalloprotease</keyword>
<keyword evidence="9" id="KW-1133">Transmembrane helix</keyword>
<evidence type="ECO:0000256" key="2">
    <source>
        <dbReference type="ARBA" id="ARBA00022723"/>
    </source>
</evidence>
<dbReference type="RefSeq" id="WP_239136938.1">
    <property type="nucleotide sequence ID" value="NZ_BOOU01000013.1"/>
</dbReference>
<evidence type="ECO:0000256" key="9">
    <source>
        <dbReference type="SAM" id="Phobius"/>
    </source>
</evidence>
<evidence type="ECO:0000313" key="13">
    <source>
        <dbReference type="Proteomes" id="UP000655287"/>
    </source>
</evidence>
<feature type="active site" description="Proton donor" evidence="6">
    <location>
        <position position="447"/>
    </location>
</feature>
<feature type="transmembrane region" description="Helical" evidence="9">
    <location>
        <begin position="99"/>
        <end position="121"/>
    </location>
</feature>
<dbReference type="Pfam" id="PF01435">
    <property type="entry name" value="Peptidase_M48"/>
    <property type="match status" value="1"/>
</dbReference>
<dbReference type="GO" id="GO:0004222">
    <property type="term" value="F:metalloendopeptidase activity"/>
    <property type="evidence" value="ECO:0007669"/>
    <property type="project" value="InterPro"/>
</dbReference>
<dbReference type="Pfam" id="PF16491">
    <property type="entry name" value="Peptidase_M48_N"/>
    <property type="match status" value="1"/>
</dbReference>
<dbReference type="InterPro" id="IPR027057">
    <property type="entry name" value="CAXX_Prtase_1"/>
</dbReference>
<evidence type="ECO:0000256" key="6">
    <source>
        <dbReference type="PIRSR" id="PIRSR627057-1"/>
    </source>
</evidence>
<keyword evidence="4 7" id="KW-0862">Zinc</keyword>
<feature type="transmembrane region" description="Helical" evidence="9">
    <location>
        <begin position="375"/>
        <end position="396"/>
    </location>
</feature>
<evidence type="ECO:0008006" key="14">
    <source>
        <dbReference type="Google" id="ProtNLM"/>
    </source>
</evidence>
<dbReference type="InterPro" id="IPR032456">
    <property type="entry name" value="Peptidase_M48_N"/>
</dbReference>
<feature type="transmembrane region" description="Helical" evidence="9">
    <location>
        <begin position="188"/>
        <end position="208"/>
    </location>
</feature>
<feature type="transmembrane region" description="Helical" evidence="9">
    <location>
        <begin position="239"/>
        <end position="257"/>
    </location>
</feature>
<keyword evidence="13" id="KW-1185">Reference proteome</keyword>
<dbReference type="Gene3D" id="3.30.2010.10">
    <property type="entry name" value="Metalloproteases ('zincins'), catalytic domain"/>
    <property type="match status" value="1"/>
</dbReference>
<feature type="binding site" evidence="7">
    <location>
        <position position="369"/>
    </location>
    <ligand>
        <name>Zn(2+)</name>
        <dbReference type="ChEBI" id="CHEBI:29105"/>
        <note>catalytic</note>
    </ligand>
</feature>
<proteinExistence type="predicted"/>
<feature type="compositionally biased region" description="Low complexity" evidence="8">
    <location>
        <begin position="81"/>
        <end position="93"/>
    </location>
</feature>
<dbReference type="EMBL" id="BOOU01000013">
    <property type="protein sequence ID" value="GII76066.1"/>
    <property type="molecule type" value="Genomic_DNA"/>
</dbReference>
<evidence type="ECO:0000259" key="11">
    <source>
        <dbReference type="Pfam" id="PF16491"/>
    </source>
</evidence>
<evidence type="ECO:0000256" key="1">
    <source>
        <dbReference type="ARBA" id="ARBA00022670"/>
    </source>
</evidence>
<gene>
    <name evidence="12" type="ORF">Sru01_10480</name>
</gene>
<feature type="active site" evidence="6">
    <location>
        <position position="366"/>
    </location>
</feature>
<sequence length="510" mass="52762">MTPGEPAPGVRPGEHGGEPPIADARRGGAPPAGPAPAAANEGPTSSGAGDASRPAGRAEDEGPAVASGDEPAQGGTGTGSPPGSTGAAVGGRRMPGRRAAGVALVALGAALAAVVALTTPWRPLPGPAPGPPDPARDFTAAQIARAGAFDAALSMPGYLSLAVTLAIAGVLVLTPLGGRILGRIHGPWWLRTLLGVLAVTGTGLLLKWPLGMWYETRLREYGLSTQGWPAWSGDRLKSFAVQTALMAIMVLAVVWLARHRPARWWIPAAAGAFVLTVAVSFVYPLLVEPLFNDFRTLPPGPLRDDLIAMATRDGVPVSDVLVADASRRTTALNAYVSGFGATRRIVVYDTLLRAPAKEVELVVAHELGHAERGDVLYGTLVGALGAAAGACALFLVTTWRPLRRRTGVDSPGDPRAAGLLVGLMTVATIASGPAQNLVSRPIEARADVHALDLTGDPATFAAMQRRLALTNLSDLEPDPFEYVMYASHPSTPERLALARAWARAHGRPGP</sequence>
<evidence type="ECO:0000259" key="10">
    <source>
        <dbReference type="Pfam" id="PF01435"/>
    </source>
</evidence>
<keyword evidence="2 7" id="KW-0479">Metal-binding</keyword>
<keyword evidence="1" id="KW-0645">Protease</keyword>
<dbReference type="PANTHER" id="PTHR10120">
    <property type="entry name" value="CAAX PRENYL PROTEASE 1"/>
    <property type="match status" value="1"/>
</dbReference>
<keyword evidence="3" id="KW-0378">Hydrolase</keyword>
<dbReference type="Proteomes" id="UP000655287">
    <property type="component" value="Unassembled WGS sequence"/>
</dbReference>
<evidence type="ECO:0000256" key="7">
    <source>
        <dbReference type="PIRSR" id="PIRSR627057-2"/>
    </source>
</evidence>
<keyword evidence="9" id="KW-0812">Transmembrane</keyword>
<comment type="caution">
    <text evidence="12">The sequence shown here is derived from an EMBL/GenBank/DDBJ whole genome shotgun (WGS) entry which is preliminary data.</text>
</comment>
<protein>
    <recommendedName>
        <fullName evidence="14">STE24 endopeptidase</fullName>
    </recommendedName>
</protein>
<dbReference type="GO" id="GO:0046872">
    <property type="term" value="F:metal ion binding"/>
    <property type="evidence" value="ECO:0007669"/>
    <property type="project" value="UniProtKB-KW"/>
</dbReference>
<accession>A0A919R0A9</accession>
<name>A0A919R0A9_9ACTN</name>
<dbReference type="InterPro" id="IPR001915">
    <property type="entry name" value="Peptidase_M48"/>
</dbReference>
<feature type="domain" description="CAAX prenyl protease 1 N-terminal" evidence="11">
    <location>
        <begin position="188"/>
        <end position="292"/>
    </location>
</feature>
<reference evidence="12" key="1">
    <citation type="submission" date="2021-01" db="EMBL/GenBank/DDBJ databases">
        <title>Whole genome shotgun sequence of Sphaerisporangium rufum NBRC 109079.</title>
        <authorList>
            <person name="Komaki H."/>
            <person name="Tamura T."/>
        </authorList>
    </citation>
    <scope>NUCLEOTIDE SEQUENCE</scope>
    <source>
        <strain evidence="12">NBRC 109079</strain>
    </source>
</reference>
<feature type="binding site" evidence="7">
    <location>
        <position position="443"/>
    </location>
    <ligand>
        <name>Zn(2+)</name>
        <dbReference type="ChEBI" id="CHEBI:29105"/>
        <note>catalytic</note>
    </ligand>
</feature>
<evidence type="ECO:0000256" key="8">
    <source>
        <dbReference type="SAM" id="MobiDB-lite"/>
    </source>
</evidence>
<dbReference type="GO" id="GO:0071586">
    <property type="term" value="P:CAAX-box protein processing"/>
    <property type="evidence" value="ECO:0007669"/>
    <property type="project" value="InterPro"/>
</dbReference>
<dbReference type="CDD" id="cd07343">
    <property type="entry name" value="M48A_Zmpste24p_like"/>
    <property type="match status" value="1"/>
</dbReference>
<feature type="domain" description="Peptidase M48" evidence="10">
    <location>
        <begin position="308"/>
        <end position="501"/>
    </location>
</feature>
<keyword evidence="9" id="KW-0472">Membrane</keyword>